<dbReference type="Gene3D" id="1.10.238.10">
    <property type="entry name" value="EF-hand"/>
    <property type="match status" value="2"/>
</dbReference>
<evidence type="ECO:0000256" key="5">
    <source>
        <dbReference type="ARBA" id="ARBA00022837"/>
    </source>
</evidence>
<comment type="caution">
    <text evidence="8">The sequence shown here is derived from an EMBL/GenBank/DDBJ whole genome shotgun (WGS) entry which is preliminary data.</text>
</comment>
<accession>A0ABQ7G7R6</accession>
<evidence type="ECO:0000256" key="3">
    <source>
        <dbReference type="ARBA" id="ARBA00022723"/>
    </source>
</evidence>
<feature type="region of interest" description="Disordered" evidence="6">
    <location>
        <begin position="53"/>
        <end position="88"/>
    </location>
</feature>
<feature type="domain" description="EF-hand" evidence="7">
    <location>
        <begin position="242"/>
        <end position="277"/>
    </location>
</feature>
<feature type="domain" description="EF-hand" evidence="7">
    <location>
        <begin position="278"/>
        <end position="313"/>
    </location>
</feature>
<keyword evidence="5" id="KW-0106">Calcium</keyword>
<gene>
    <name evidence="8" type="ORF">DUNSADRAFT_14219</name>
</gene>
<dbReference type="PROSITE" id="PS50222">
    <property type="entry name" value="EF_HAND_2"/>
    <property type="match status" value="2"/>
</dbReference>
<evidence type="ECO:0000313" key="9">
    <source>
        <dbReference type="Proteomes" id="UP000815325"/>
    </source>
</evidence>
<dbReference type="SUPFAM" id="SSF47473">
    <property type="entry name" value="EF-hand"/>
    <property type="match status" value="1"/>
</dbReference>
<evidence type="ECO:0000259" key="7">
    <source>
        <dbReference type="PROSITE" id="PS50222"/>
    </source>
</evidence>
<evidence type="ECO:0000256" key="2">
    <source>
        <dbReference type="ARBA" id="ARBA00022490"/>
    </source>
</evidence>
<dbReference type="InterPro" id="IPR002048">
    <property type="entry name" value="EF_hand_dom"/>
</dbReference>
<dbReference type="PROSITE" id="PS00018">
    <property type="entry name" value="EF_HAND_1"/>
    <property type="match status" value="1"/>
</dbReference>
<keyword evidence="2" id="KW-0963">Cytoplasm</keyword>
<evidence type="ECO:0000313" key="8">
    <source>
        <dbReference type="EMBL" id="KAF5830654.1"/>
    </source>
</evidence>
<dbReference type="CDD" id="cd00051">
    <property type="entry name" value="EFh"/>
    <property type="match status" value="1"/>
</dbReference>
<feature type="region of interest" description="Disordered" evidence="6">
    <location>
        <begin position="143"/>
        <end position="170"/>
    </location>
</feature>
<evidence type="ECO:0000256" key="1">
    <source>
        <dbReference type="ARBA" id="ARBA00004496"/>
    </source>
</evidence>
<keyword evidence="3" id="KW-0479">Metal-binding</keyword>
<keyword evidence="4" id="KW-0677">Repeat</keyword>
<dbReference type="InterPro" id="IPR011992">
    <property type="entry name" value="EF-hand-dom_pair"/>
</dbReference>
<name>A0ABQ7G7R6_DUNSA</name>
<comment type="subcellular location">
    <subcellularLocation>
        <location evidence="1">Cytoplasm</location>
    </subcellularLocation>
</comment>
<organism evidence="8 9">
    <name type="scientific">Dunaliella salina</name>
    <name type="common">Green alga</name>
    <name type="synonym">Protococcus salinus</name>
    <dbReference type="NCBI Taxonomy" id="3046"/>
    <lineage>
        <taxon>Eukaryota</taxon>
        <taxon>Viridiplantae</taxon>
        <taxon>Chlorophyta</taxon>
        <taxon>core chlorophytes</taxon>
        <taxon>Chlorophyceae</taxon>
        <taxon>CS clade</taxon>
        <taxon>Chlamydomonadales</taxon>
        <taxon>Dunaliellaceae</taxon>
        <taxon>Dunaliella</taxon>
    </lineage>
</organism>
<dbReference type="Proteomes" id="UP000815325">
    <property type="component" value="Unassembled WGS sequence"/>
</dbReference>
<proteinExistence type="predicted"/>
<dbReference type="EMBL" id="MU070019">
    <property type="protein sequence ID" value="KAF5830654.1"/>
    <property type="molecule type" value="Genomic_DNA"/>
</dbReference>
<dbReference type="PANTHER" id="PTHR46212">
    <property type="entry name" value="PEFLIN"/>
    <property type="match status" value="1"/>
</dbReference>
<dbReference type="InterPro" id="IPR018247">
    <property type="entry name" value="EF_Hand_1_Ca_BS"/>
</dbReference>
<protein>
    <recommendedName>
        <fullName evidence="7">EF-hand domain-containing protein</fullName>
    </recommendedName>
</protein>
<keyword evidence="9" id="KW-1185">Reference proteome</keyword>
<evidence type="ECO:0000256" key="6">
    <source>
        <dbReference type="SAM" id="MobiDB-lite"/>
    </source>
</evidence>
<reference evidence="8" key="1">
    <citation type="submission" date="2017-08" db="EMBL/GenBank/DDBJ databases">
        <authorList>
            <person name="Polle J.E."/>
            <person name="Barry K."/>
            <person name="Cushman J."/>
            <person name="Schmutz J."/>
            <person name="Tran D."/>
            <person name="Hathwaick L.T."/>
            <person name="Yim W.C."/>
            <person name="Jenkins J."/>
            <person name="Mckie-Krisberg Z.M."/>
            <person name="Prochnik S."/>
            <person name="Lindquist E."/>
            <person name="Dockter R.B."/>
            <person name="Adam C."/>
            <person name="Molina H."/>
            <person name="Bunkerborg J."/>
            <person name="Jin E."/>
            <person name="Buchheim M."/>
            <person name="Magnuson J."/>
        </authorList>
    </citation>
    <scope>NUCLEOTIDE SEQUENCE</scope>
    <source>
        <strain evidence="8">CCAP 19/18</strain>
    </source>
</reference>
<sequence>MTSYDQVMSDVSELSSELLFNLGKRTPQLVKRRAPQPLPFSCISLRLKGDGASTPHVHSSPLKKGAFTVGKQQRQAGHKDASIRGDASMQMGSPFCSITTSNTPDKWSGSELLQSILLRLLPGLKHELDYLAWEELQVGQQLPPGTAAEENEAKTRRRDKKKKAGEMGSKQFRVATGEEQLWEVFSEFCGRDGYISSSELRAALLKLGLPCTPEYLRLLMNELDVDHDSKVDWPDFRSFFSMRSRGIEKAFKAFDQDGDGVITMDELEQALTSAGIPADDETIRRMISRMDVNLSKTINLQEFMRFATFIPVHMGESIADPSLFAAWWRTTSMAPSVTDNTLVPQSGVSAQQQRVGYSQANASPFNLQNFFLVFDMIVRTSLAATLLVVLAGFNEQGFD</sequence>
<dbReference type="Pfam" id="PF13499">
    <property type="entry name" value="EF-hand_7"/>
    <property type="match status" value="2"/>
</dbReference>
<dbReference type="InterPro" id="IPR051426">
    <property type="entry name" value="Peflin/Sorcin_CaBP"/>
</dbReference>
<dbReference type="SMART" id="SM00054">
    <property type="entry name" value="EFh"/>
    <property type="match status" value="4"/>
</dbReference>
<evidence type="ECO:0000256" key="4">
    <source>
        <dbReference type="ARBA" id="ARBA00022737"/>
    </source>
</evidence>
<dbReference type="PANTHER" id="PTHR46212:SF3">
    <property type="entry name" value="GH27120P"/>
    <property type="match status" value="1"/>
</dbReference>